<evidence type="ECO:0000256" key="8">
    <source>
        <dbReference type="ARBA" id="ARBA00023136"/>
    </source>
</evidence>
<comment type="similarity">
    <text evidence="2 10">Belongs to the cytochrome c-type heme lyase family.</text>
</comment>
<evidence type="ECO:0000256" key="7">
    <source>
        <dbReference type="ARBA" id="ARBA00023128"/>
    </source>
</evidence>
<evidence type="ECO:0000313" key="11">
    <source>
        <dbReference type="EMBL" id="OAX43610.1"/>
    </source>
</evidence>
<keyword evidence="7 10" id="KW-0496">Mitochondrion</keyword>
<evidence type="ECO:0000256" key="10">
    <source>
        <dbReference type="RuleBase" id="RU363130"/>
    </source>
</evidence>
<keyword evidence="4 10" id="KW-0479">Metal-binding</keyword>
<keyword evidence="3 10" id="KW-0349">Heme</keyword>
<dbReference type="EC" id="4.4.1.17" evidence="10"/>
<evidence type="ECO:0000256" key="1">
    <source>
        <dbReference type="ARBA" id="ARBA00004273"/>
    </source>
</evidence>
<comment type="subcellular location">
    <subcellularLocation>
        <location evidence="1 10">Mitochondrion inner membrane</location>
    </subcellularLocation>
</comment>
<accession>A0A1B7NFP5</accession>
<reference evidence="11 12" key="1">
    <citation type="submission" date="2016-06" db="EMBL/GenBank/DDBJ databases">
        <title>Comparative genomics of the ectomycorrhizal sister species Rhizopogon vinicolor and Rhizopogon vesiculosus (Basidiomycota: Boletales) reveals a divergence of the mating type B locus.</title>
        <authorList>
            <consortium name="DOE Joint Genome Institute"/>
            <person name="Mujic A.B."/>
            <person name="Kuo A."/>
            <person name="Tritt A."/>
            <person name="Lipzen A."/>
            <person name="Chen C."/>
            <person name="Johnson J."/>
            <person name="Sharma A."/>
            <person name="Barry K."/>
            <person name="Grigoriev I.V."/>
            <person name="Spatafora J.W."/>
        </authorList>
    </citation>
    <scope>NUCLEOTIDE SEQUENCE [LARGE SCALE GENOMIC DNA]</scope>
    <source>
        <strain evidence="11 12">AM-OR11-026</strain>
    </source>
</reference>
<organism evidence="11 12">
    <name type="scientific">Rhizopogon vinicolor AM-OR11-026</name>
    <dbReference type="NCBI Taxonomy" id="1314800"/>
    <lineage>
        <taxon>Eukaryota</taxon>
        <taxon>Fungi</taxon>
        <taxon>Dikarya</taxon>
        <taxon>Basidiomycota</taxon>
        <taxon>Agaricomycotina</taxon>
        <taxon>Agaricomycetes</taxon>
        <taxon>Agaricomycetidae</taxon>
        <taxon>Boletales</taxon>
        <taxon>Suillineae</taxon>
        <taxon>Rhizopogonaceae</taxon>
        <taxon>Rhizopogon</taxon>
    </lineage>
</organism>
<keyword evidence="6 10" id="KW-0408">Iron</keyword>
<protein>
    <recommendedName>
        <fullName evidence="10">Holocytochrome c-type synthase</fullName>
        <ecNumber evidence="10">4.4.1.17</ecNumber>
    </recommendedName>
</protein>
<sequence length="124" mass="13929">MGTPAEHVETVVKIHNFLNERAWGEVLKWEKRITYVFPTRGGRRTHLARFNGRPGEMSPKARFWMLASWLLPSSTEPPFDRHVPSARSNRSSLLIIDYYSAPPTTDGASGFALRKGGGTQQAMS</sequence>
<evidence type="ECO:0000256" key="6">
    <source>
        <dbReference type="ARBA" id="ARBA00023004"/>
    </source>
</evidence>
<dbReference type="InParanoid" id="A0A1B7NFP5"/>
<evidence type="ECO:0000256" key="4">
    <source>
        <dbReference type="ARBA" id="ARBA00022723"/>
    </source>
</evidence>
<keyword evidence="5 10" id="KW-0999">Mitochondrion inner membrane</keyword>
<evidence type="ECO:0000313" key="12">
    <source>
        <dbReference type="Proteomes" id="UP000092154"/>
    </source>
</evidence>
<dbReference type="GO" id="GO:0004408">
    <property type="term" value="F:holocytochrome-c synthase activity"/>
    <property type="evidence" value="ECO:0007669"/>
    <property type="project" value="UniProtKB-EC"/>
</dbReference>
<dbReference type="EMBL" id="KV448135">
    <property type="protein sequence ID" value="OAX43610.1"/>
    <property type="molecule type" value="Genomic_DNA"/>
</dbReference>
<keyword evidence="12" id="KW-1185">Reference proteome</keyword>
<evidence type="ECO:0000256" key="2">
    <source>
        <dbReference type="ARBA" id="ARBA00007255"/>
    </source>
</evidence>
<comment type="function">
    <text evidence="10">Lyase that catalyzes the covalent linking of the heme group to the cytochrome C apoprotein to produce the mature functional cytochrome.</text>
</comment>
<dbReference type="Pfam" id="PF01265">
    <property type="entry name" value="Cyto_heme_lyase"/>
    <property type="match status" value="1"/>
</dbReference>
<dbReference type="OrthoDB" id="4243at2759"/>
<dbReference type="AlphaFoldDB" id="A0A1B7NFP5"/>
<dbReference type="Proteomes" id="UP000092154">
    <property type="component" value="Unassembled WGS sequence"/>
</dbReference>
<dbReference type="STRING" id="1314800.A0A1B7NFP5"/>
<proteinExistence type="inferred from homology"/>
<comment type="catalytic activity">
    <reaction evidence="10">
        <text>holo-[cytochrome c] = apo-[cytochrome c] + heme b</text>
        <dbReference type="Rhea" id="RHEA:22648"/>
        <dbReference type="Rhea" id="RHEA-COMP:10725"/>
        <dbReference type="Rhea" id="RHEA-COMP:10726"/>
        <dbReference type="ChEBI" id="CHEBI:29950"/>
        <dbReference type="ChEBI" id="CHEBI:60344"/>
        <dbReference type="ChEBI" id="CHEBI:83739"/>
        <dbReference type="EC" id="4.4.1.17"/>
    </reaction>
</comment>
<evidence type="ECO:0000256" key="5">
    <source>
        <dbReference type="ARBA" id="ARBA00022792"/>
    </source>
</evidence>
<evidence type="ECO:0000256" key="3">
    <source>
        <dbReference type="ARBA" id="ARBA00022617"/>
    </source>
</evidence>
<name>A0A1B7NFP5_9AGAM</name>
<dbReference type="GO" id="GO:0005743">
    <property type="term" value="C:mitochondrial inner membrane"/>
    <property type="evidence" value="ECO:0007669"/>
    <property type="project" value="UniProtKB-SubCell"/>
</dbReference>
<gene>
    <name evidence="11" type="ORF">K503DRAFT_814445</name>
</gene>
<dbReference type="InterPro" id="IPR000511">
    <property type="entry name" value="Holocyt_c/c1_synthase"/>
</dbReference>
<dbReference type="PANTHER" id="PTHR12743:SF3">
    <property type="entry name" value="HOLOCYTOCHROME-C SYNTHASE"/>
    <property type="match status" value="1"/>
</dbReference>
<dbReference type="GO" id="GO:0046872">
    <property type="term" value="F:metal ion binding"/>
    <property type="evidence" value="ECO:0007669"/>
    <property type="project" value="UniProtKB-KW"/>
</dbReference>
<dbReference type="PANTHER" id="PTHR12743">
    <property type="entry name" value="CYTOCHROME C1 HEME LYASE"/>
    <property type="match status" value="1"/>
</dbReference>
<keyword evidence="9 10" id="KW-0456">Lyase</keyword>
<evidence type="ECO:0000256" key="9">
    <source>
        <dbReference type="ARBA" id="ARBA00023239"/>
    </source>
</evidence>
<keyword evidence="8 10" id="KW-0472">Membrane</keyword>